<organism evidence="3 4">
    <name type="scientific">Sordaria macrospora</name>
    <dbReference type="NCBI Taxonomy" id="5147"/>
    <lineage>
        <taxon>Eukaryota</taxon>
        <taxon>Fungi</taxon>
        <taxon>Dikarya</taxon>
        <taxon>Ascomycota</taxon>
        <taxon>Pezizomycotina</taxon>
        <taxon>Sordariomycetes</taxon>
        <taxon>Sordariomycetidae</taxon>
        <taxon>Sordariales</taxon>
        <taxon>Sordariaceae</taxon>
        <taxon>Sordaria</taxon>
    </lineage>
</organism>
<dbReference type="InterPro" id="IPR040009">
    <property type="entry name" value="Mtf2/C5D6.12-like"/>
</dbReference>
<name>A0A8S8ZGG7_SORMA</name>
<dbReference type="VEuPathDB" id="FungiDB:SMAC_08630"/>
<dbReference type="OMA" id="GPLYPAY"/>
<accession>A0A8S8ZGG7</accession>
<feature type="compositionally biased region" description="Low complexity" evidence="1">
    <location>
        <begin position="34"/>
        <end position="46"/>
    </location>
</feature>
<evidence type="ECO:0000259" key="2">
    <source>
        <dbReference type="Pfam" id="PF19189"/>
    </source>
</evidence>
<dbReference type="Proteomes" id="UP000433876">
    <property type="component" value="Unassembled WGS sequence"/>
</dbReference>
<proteinExistence type="predicted"/>
<comment type="caution">
    <text evidence="3">The sequence shown here is derived from an EMBL/GenBank/DDBJ whole genome shotgun (WGS) entry which is preliminary data.</text>
</comment>
<protein>
    <recommendedName>
        <fullName evidence="2">Mtf2-like C-terminal domain-containing protein</fullName>
    </recommendedName>
</protein>
<dbReference type="EMBL" id="NMPR01000126">
    <property type="protein sequence ID" value="KAA8629727.1"/>
    <property type="molecule type" value="Genomic_DNA"/>
</dbReference>
<evidence type="ECO:0000313" key="4">
    <source>
        <dbReference type="Proteomes" id="UP000433876"/>
    </source>
</evidence>
<evidence type="ECO:0000256" key="1">
    <source>
        <dbReference type="SAM" id="MobiDB-lite"/>
    </source>
</evidence>
<dbReference type="InterPro" id="IPR043837">
    <property type="entry name" value="Mtf2-like_C"/>
</dbReference>
<dbReference type="GO" id="GO:0005739">
    <property type="term" value="C:mitochondrion"/>
    <property type="evidence" value="ECO:0007669"/>
    <property type="project" value="InterPro"/>
</dbReference>
<gene>
    <name evidence="3" type="ORF">SMACR_08630</name>
</gene>
<dbReference type="AlphaFoldDB" id="A0A8S8ZGG7"/>
<dbReference type="PANTHER" id="PTHR39468">
    <property type="entry name" value="CHROMOSOME 7, WHOLE GENOME SHOTGUN SEQUENCE"/>
    <property type="match status" value="1"/>
</dbReference>
<dbReference type="Pfam" id="PF19189">
    <property type="entry name" value="Mtf2"/>
    <property type="match status" value="1"/>
</dbReference>
<feature type="domain" description="Mtf2-like C-terminal" evidence="2">
    <location>
        <begin position="229"/>
        <end position="412"/>
    </location>
</feature>
<sequence>MSSTTMLPFLYQTRTIQRLSRTTLKTTALRAYYRSESNPDSRSPPSRARRIPPTMLSRDPIPFDLPTQEFQKPRRKWQPEDLGDGQKTTLTPTERFAFDTIFQDIVKKNKPTEDDPLEISVKDPGPEAAHNTVKILLQDAAAAYTKEWRPVQRPFDPLSPVEQTQRAVDRDSALLRFPPSLRQAARVALGILEQDKGTGRASILNNPKTAEQVQEQLPAGSLSKQVAEEAMRREKRTQVESKMRAATSDFQLWDILEEEVFSMVKKLGITDRSAVSKTPAKKSGCKTKEVQEDGDYEYGYEFEPGQERLSMHLYGPLYPAYLLYGLRLLDTSFSRSSPLALNVLPRIKELGLASYVLGASTPFYNLLAHIHWHRYGDAEAVFNLLEEMRFAGLYANEDSLAVVHSIETHFLRSDRGRMGPFMEELVSLPEYEFAIKPRIRHWSSTIGIHIQERQRHLQL</sequence>
<evidence type="ECO:0000313" key="3">
    <source>
        <dbReference type="EMBL" id="KAA8629727.1"/>
    </source>
</evidence>
<feature type="region of interest" description="Disordered" evidence="1">
    <location>
        <begin position="32"/>
        <end position="89"/>
    </location>
</feature>
<dbReference type="PANTHER" id="PTHR39468:SF1">
    <property type="entry name" value="MTF2-LIKE C-TERMINAL DOMAIN-CONTAINING PROTEIN"/>
    <property type="match status" value="1"/>
</dbReference>
<reference evidence="3 4" key="1">
    <citation type="submission" date="2017-07" db="EMBL/GenBank/DDBJ databases">
        <title>Genome sequence of the Sordaria macrospora wild type strain R19027.</title>
        <authorList>
            <person name="Nowrousian M."/>
            <person name="Teichert I."/>
            <person name="Kueck U."/>
        </authorList>
    </citation>
    <scope>NUCLEOTIDE SEQUENCE [LARGE SCALE GENOMIC DNA]</scope>
    <source>
        <strain evidence="3 4">R19027</strain>
        <tissue evidence="3">Mycelium</tissue>
    </source>
</reference>